<dbReference type="Pfam" id="PF12796">
    <property type="entry name" value="Ank_2"/>
    <property type="match status" value="1"/>
</dbReference>
<reference evidence="5 6" key="1">
    <citation type="submission" date="2019-11" db="EMBL/GenBank/DDBJ databases">
        <authorList>
            <person name="Holert J."/>
        </authorList>
    </citation>
    <scope>NUCLEOTIDE SEQUENCE [LARGE SCALE GENOMIC DNA]</scope>
    <source>
        <strain evidence="5">SB11_3</strain>
    </source>
</reference>
<proteinExistence type="predicted"/>
<gene>
    <name evidence="5" type="ORF">OPDIPICF_01145</name>
</gene>
<accession>A0A5S9PSN7</accession>
<evidence type="ECO:0000256" key="1">
    <source>
        <dbReference type="ARBA" id="ARBA00022737"/>
    </source>
</evidence>
<keyword evidence="2 3" id="KW-0040">ANK repeat</keyword>
<keyword evidence="4" id="KW-0732">Signal</keyword>
<evidence type="ECO:0000313" key="6">
    <source>
        <dbReference type="Proteomes" id="UP000441399"/>
    </source>
</evidence>
<name>A0A5S9PSN7_9GAMM</name>
<evidence type="ECO:0000256" key="4">
    <source>
        <dbReference type="SAM" id="SignalP"/>
    </source>
</evidence>
<dbReference type="Proteomes" id="UP000441399">
    <property type="component" value="Unassembled WGS sequence"/>
</dbReference>
<dbReference type="SMART" id="SM00248">
    <property type="entry name" value="ANK"/>
    <property type="match status" value="3"/>
</dbReference>
<dbReference type="InterPro" id="IPR036770">
    <property type="entry name" value="Ankyrin_rpt-contain_sf"/>
</dbReference>
<dbReference type="EMBL" id="CACSIO010000012">
    <property type="protein sequence ID" value="CAA0107119.1"/>
    <property type="molecule type" value="Genomic_DNA"/>
</dbReference>
<sequence>MIRSHKSVWVTTLLLTLSFIITLLLPGQANAKNTGNQNPQLQQQELEGYYFAAARNGNLDVMTAFLDAGIPVDHRNVQSYTPLMIAAYNGQLAMVDLLLSRGANACLQDKRGNTALMGAIFKVELSIAKRLINTDCDHKITNQQGENALSFADLYQRQEISELLHSPASH</sequence>
<dbReference type="Gene3D" id="1.25.40.20">
    <property type="entry name" value="Ankyrin repeat-containing domain"/>
    <property type="match status" value="2"/>
</dbReference>
<organism evidence="5 6">
    <name type="scientific">BD1-7 clade bacterium</name>
    <dbReference type="NCBI Taxonomy" id="2029982"/>
    <lineage>
        <taxon>Bacteria</taxon>
        <taxon>Pseudomonadati</taxon>
        <taxon>Pseudomonadota</taxon>
        <taxon>Gammaproteobacteria</taxon>
        <taxon>Cellvibrionales</taxon>
        <taxon>Spongiibacteraceae</taxon>
        <taxon>BD1-7 clade</taxon>
    </lineage>
</organism>
<feature type="chain" id="PRO_5024941176" evidence="4">
    <location>
        <begin position="32"/>
        <end position="170"/>
    </location>
</feature>
<feature type="repeat" description="ANK" evidence="3">
    <location>
        <begin position="78"/>
        <end position="110"/>
    </location>
</feature>
<dbReference type="OrthoDB" id="307920at2"/>
<keyword evidence="6" id="KW-1185">Reference proteome</keyword>
<evidence type="ECO:0000256" key="2">
    <source>
        <dbReference type="ARBA" id="ARBA00023043"/>
    </source>
</evidence>
<evidence type="ECO:0000313" key="5">
    <source>
        <dbReference type="EMBL" id="CAA0107119.1"/>
    </source>
</evidence>
<dbReference type="PROSITE" id="PS50297">
    <property type="entry name" value="ANK_REP_REGION"/>
    <property type="match status" value="1"/>
</dbReference>
<protein>
    <submittedName>
        <fullName evidence="5">Uncharacterized protein</fullName>
    </submittedName>
</protein>
<keyword evidence="1" id="KW-0677">Repeat</keyword>
<dbReference type="PANTHER" id="PTHR24173">
    <property type="entry name" value="ANKYRIN REPEAT CONTAINING"/>
    <property type="match status" value="1"/>
</dbReference>
<feature type="signal peptide" evidence="4">
    <location>
        <begin position="1"/>
        <end position="31"/>
    </location>
</feature>
<evidence type="ECO:0000256" key="3">
    <source>
        <dbReference type="PROSITE-ProRule" id="PRU00023"/>
    </source>
</evidence>
<dbReference type="AlphaFoldDB" id="A0A5S9PSN7"/>
<dbReference type="SUPFAM" id="SSF48403">
    <property type="entry name" value="Ankyrin repeat"/>
    <property type="match status" value="1"/>
</dbReference>
<dbReference type="PANTHER" id="PTHR24173:SF74">
    <property type="entry name" value="ANKYRIN REPEAT DOMAIN-CONTAINING PROTEIN 16"/>
    <property type="match status" value="1"/>
</dbReference>
<dbReference type="InterPro" id="IPR002110">
    <property type="entry name" value="Ankyrin_rpt"/>
</dbReference>
<dbReference type="PROSITE" id="PS50088">
    <property type="entry name" value="ANK_REPEAT"/>
    <property type="match status" value="1"/>
</dbReference>